<organism evidence="1 2">
    <name type="scientific">Populus alba</name>
    <name type="common">White poplar</name>
    <dbReference type="NCBI Taxonomy" id="43335"/>
    <lineage>
        <taxon>Eukaryota</taxon>
        <taxon>Viridiplantae</taxon>
        <taxon>Streptophyta</taxon>
        <taxon>Embryophyta</taxon>
        <taxon>Tracheophyta</taxon>
        <taxon>Spermatophyta</taxon>
        <taxon>Magnoliopsida</taxon>
        <taxon>eudicotyledons</taxon>
        <taxon>Gunneridae</taxon>
        <taxon>Pentapetalae</taxon>
        <taxon>rosids</taxon>
        <taxon>fabids</taxon>
        <taxon>Malpighiales</taxon>
        <taxon>Salicaceae</taxon>
        <taxon>Saliceae</taxon>
        <taxon>Populus</taxon>
    </lineage>
</organism>
<proteinExistence type="predicted"/>
<keyword evidence="2" id="KW-1185">Reference proteome</keyword>
<comment type="caution">
    <text evidence="1">The sequence shown here is derived from an EMBL/GenBank/DDBJ whole genome shotgun (WGS) entry which is preliminary data.</text>
</comment>
<name>A0ACC4AI96_POPAL</name>
<dbReference type="EMBL" id="RCHU02000019">
    <property type="protein sequence ID" value="KAL3565871.1"/>
    <property type="molecule type" value="Genomic_DNA"/>
</dbReference>
<protein>
    <submittedName>
        <fullName evidence="1">Uncharacterized protein</fullName>
    </submittedName>
</protein>
<reference evidence="1 2" key="1">
    <citation type="journal article" date="2024" name="Plant Biotechnol. J.">
        <title>Genome and CRISPR/Cas9 system of a widespread forest tree (Populus alba) in the world.</title>
        <authorList>
            <person name="Liu Y.J."/>
            <person name="Jiang P.F."/>
            <person name="Han X.M."/>
            <person name="Li X.Y."/>
            <person name="Wang H.M."/>
            <person name="Wang Y.J."/>
            <person name="Wang X.X."/>
            <person name="Zeng Q.Y."/>
        </authorList>
    </citation>
    <scope>NUCLEOTIDE SEQUENCE [LARGE SCALE GENOMIC DNA]</scope>
    <source>
        <strain evidence="2">cv. PAL-ZL1</strain>
    </source>
</reference>
<sequence>MFCSMIHGRNSGSEFLSTPIPYGDALLMALSAKGEYTRNQKKPHNFIFIASIYLFFGTFARSSLALNFSVIIEERDSGTRPSIDSILVKWLVLEVKLKIKGKRFWASAIRNQAPLNVDFT</sequence>
<dbReference type="Proteomes" id="UP000309997">
    <property type="component" value="Unassembled WGS sequence"/>
</dbReference>
<evidence type="ECO:0000313" key="1">
    <source>
        <dbReference type="EMBL" id="KAL3565871.1"/>
    </source>
</evidence>
<gene>
    <name evidence="1" type="ORF">D5086_033917</name>
</gene>
<accession>A0ACC4AI96</accession>
<evidence type="ECO:0000313" key="2">
    <source>
        <dbReference type="Proteomes" id="UP000309997"/>
    </source>
</evidence>